<dbReference type="PANTHER" id="PTHR30160">
    <property type="entry name" value="TETRAACYLDISACCHARIDE 4'-KINASE-RELATED"/>
    <property type="match status" value="1"/>
</dbReference>
<dbReference type="Proteomes" id="UP000705283">
    <property type="component" value="Unassembled WGS sequence"/>
</dbReference>
<dbReference type="SUPFAM" id="SSF53756">
    <property type="entry name" value="UDP-Glycosyltransferase/glycogen phosphorylase"/>
    <property type="match status" value="1"/>
</dbReference>
<keyword evidence="2" id="KW-0808">Transferase</keyword>
<keyword evidence="1" id="KW-0328">Glycosyltransferase</keyword>
<accession>A0AA40X6G9</accession>
<protein>
    <submittedName>
        <fullName evidence="3">Glycosyltransferase family 9 protein</fullName>
    </submittedName>
</protein>
<dbReference type="GO" id="GO:0008713">
    <property type="term" value="F:ADP-heptose-lipopolysaccharide heptosyltransferase activity"/>
    <property type="evidence" value="ECO:0007669"/>
    <property type="project" value="TreeGrafter"/>
</dbReference>
<name>A0AA40X6G9_9GAMM</name>
<dbReference type="PANTHER" id="PTHR30160:SF7">
    <property type="entry name" value="ADP-HEPTOSE--LPS HEPTOSYLTRANSFERASE 2"/>
    <property type="match status" value="1"/>
</dbReference>
<dbReference type="InterPro" id="IPR002201">
    <property type="entry name" value="Glyco_trans_9"/>
</dbReference>
<gene>
    <name evidence="3" type="ORF">ITX54_23115</name>
</gene>
<dbReference type="Gene3D" id="3.40.50.2000">
    <property type="entry name" value="Glycogen Phosphorylase B"/>
    <property type="match status" value="2"/>
</dbReference>
<dbReference type="GO" id="GO:0009244">
    <property type="term" value="P:lipopolysaccharide core region biosynthetic process"/>
    <property type="evidence" value="ECO:0007669"/>
    <property type="project" value="TreeGrafter"/>
</dbReference>
<sequence length="365" mass="40661">MAKKWKTAVANKFLQAYTLFGGQLKPRNSFDSKRIFTSIVIYSTTALGDLMFNTPAIRAVKNRYPHAFITLVSSHKNKGLVAKSAYFDDVVYWDEKVRDITGVVKALRVNKPELAIILHSKPPYDVISAVLAGCEYIIKDVYGGKPSGIERWLAHPLASFEGHLIQRKLNLVKLLGCEISNTDMFIPVDFPPIAKDNDKITVGFQMGASEKLRCWPVAKFVELAKSLTALGPQYEVVLIGTEKERGLEEEFLSAMSQAEKQQVISYIAKTSLPELLGIMRNMNVLVTGDTGPLHLAVALKTKTVSLFVTAVPKYTGPYQDPDLHQIMWVPADVENLDKTISEQPLSIISSEEVQQRIESLIKPIL</sequence>
<dbReference type="Pfam" id="PF01075">
    <property type="entry name" value="Glyco_transf_9"/>
    <property type="match status" value="1"/>
</dbReference>
<comment type="caution">
    <text evidence="3">The sequence shown here is derived from an EMBL/GenBank/DDBJ whole genome shotgun (WGS) entry which is preliminary data.</text>
</comment>
<evidence type="ECO:0000313" key="3">
    <source>
        <dbReference type="EMBL" id="MBF6639561.1"/>
    </source>
</evidence>
<evidence type="ECO:0000313" key="4">
    <source>
        <dbReference type="Proteomes" id="UP000705283"/>
    </source>
</evidence>
<dbReference type="EMBL" id="JADMKS010000012">
    <property type="protein sequence ID" value="MBF6639561.1"/>
    <property type="molecule type" value="Genomic_DNA"/>
</dbReference>
<reference evidence="3" key="1">
    <citation type="submission" date="2020-11" db="EMBL/GenBank/DDBJ databases">
        <authorList>
            <person name="Lee S.D."/>
        </authorList>
    </citation>
    <scope>NUCLEOTIDE SEQUENCE</scope>
    <source>
        <strain evidence="3">SAP-2</strain>
    </source>
</reference>
<evidence type="ECO:0000256" key="1">
    <source>
        <dbReference type="ARBA" id="ARBA00022676"/>
    </source>
</evidence>
<dbReference type="CDD" id="cd03789">
    <property type="entry name" value="GT9_LPS_heptosyltransferase"/>
    <property type="match status" value="1"/>
</dbReference>
<dbReference type="InterPro" id="IPR051199">
    <property type="entry name" value="LPS_LOS_Heptosyltrfase"/>
</dbReference>
<dbReference type="RefSeq" id="WP_194978833.1">
    <property type="nucleotide sequence ID" value="NZ_JADMKS010000012.1"/>
</dbReference>
<reference evidence="3" key="2">
    <citation type="submission" date="2022-09" db="EMBL/GenBank/DDBJ databases">
        <title>Rouxiella aceris sp. nov., isolated from tree sap and emended description of the genus Rhouxiella.</title>
        <authorList>
            <person name="Kim I.S."/>
        </authorList>
    </citation>
    <scope>NUCLEOTIDE SEQUENCE</scope>
    <source>
        <strain evidence="3">SAP-2</strain>
    </source>
</reference>
<organism evidence="3 4">
    <name type="scientific">Rouxiella silvae</name>
    <dbReference type="NCBI Taxonomy" id="1646373"/>
    <lineage>
        <taxon>Bacteria</taxon>
        <taxon>Pseudomonadati</taxon>
        <taxon>Pseudomonadota</taxon>
        <taxon>Gammaproteobacteria</taxon>
        <taxon>Enterobacterales</taxon>
        <taxon>Yersiniaceae</taxon>
        <taxon>Rouxiella</taxon>
    </lineage>
</organism>
<dbReference type="GO" id="GO:0005829">
    <property type="term" value="C:cytosol"/>
    <property type="evidence" value="ECO:0007669"/>
    <property type="project" value="TreeGrafter"/>
</dbReference>
<proteinExistence type="predicted"/>
<dbReference type="AlphaFoldDB" id="A0AA40X6G9"/>
<evidence type="ECO:0000256" key="2">
    <source>
        <dbReference type="ARBA" id="ARBA00022679"/>
    </source>
</evidence>